<reference evidence="3" key="1">
    <citation type="journal article" date="2011" name="Nat. Genet.">
        <title>The Arabidopsis lyrata genome sequence and the basis of rapid genome size change.</title>
        <authorList>
            <person name="Hu T.T."/>
            <person name="Pattyn P."/>
            <person name="Bakker E.G."/>
            <person name="Cao J."/>
            <person name="Cheng J.-F."/>
            <person name="Clark R.M."/>
            <person name="Fahlgren N."/>
            <person name="Fawcett J.A."/>
            <person name="Grimwood J."/>
            <person name="Gundlach H."/>
            <person name="Haberer G."/>
            <person name="Hollister J.D."/>
            <person name="Ossowski S."/>
            <person name="Ottilar R.P."/>
            <person name="Salamov A.A."/>
            <person name="Schneeberger K."/>
            <person name="Spannagl M."/>
            <person name="Wang X."/>
            <person name="Yang L."/>
            <person name="Nasrallah M.E."/>
            <person name="Bergelson J."/>
            <person name="Carrington J.C."/>
            <person name="Gaut B.S."/>
            <person name="Schmutz J."/>
            <person name="Mayer K.F.X."/>
            <person name="Van de Peer Y."/>
            <person name="Grigoriev I.V."/>
            <person name="Nordborg M."/>
            <person name="Weigel D."/>
            <person name="Guo Y.-L."/>
        </authorList>
    </citation>
    <scope>NUCLEOTIDE SEQUENCE [LARGE SCALE GENOMIC DNA]</scope>
    <source>
        <strain evidence="3">cv. MN47</strain>
    </source>
</reference>
<evidence type="ECO:0000313" key="3">
    <source>
        <dbReference type="Proteomes" id="UP000008694"/>
    </source>
</evidence>
<dbReference type="InterPro" id="IPR036047">
    <property type="entry name" value="F-box-like_dom_sf"/>
</dbReference>
<evidence type="ECO:0000259" key="1">
    <source>
        <dbReference type="Pfam" id="PF00646"/>
    </source>
</evidence>
<dbReference type="PANTHER" id="PTHR24414:SF23">
    <property type="entry name" value="F-BOX_KELCH-REPEAT PROTEIN SKIP6"/>
    <property type="match status" value="1"/>
</dbReference>
<dbReference type="InterPro" id="IPR001810">
    <property type="entry name" value="F-box_dom"/>
</dbReference>
<dbReference type="Gramene" id="scaffold_401294.1">
    <property type="protein sequence ID" value="scaffold_401294.1"/>
    <property type="gene ID" value="scaffold_401294.1"/>
</dbReference>
<dbReference type="SUPFAM" id="SSF81383">
    <property type="entry name" value="F-box domain"/>
    <property type="match status" value="1"/>
</dbReference>
<organism evidence="3">
    <name type="scientific">Arabidopsis lyrata subsp. lyrata</name>
    <name type="common">Lyre-leaved rock-cress</name>
    <dbReference type="NCBI Taxonomy" id="81972"/>
    <lineage>
        <taxon>Eukaryota</taxon>
        <taxon>Viridiplantae</taxon>
        <taxon>Streptophyta</taxon>
        <taxon>Embryophyta</taxon>
        <taxon>Tracheophyta</taxon>
        <taxon>Spermatophyta</taxon>
        <taxon>Magnoliopsida</taxon>
        <taxon>eudicotyledons</taxon>
        <taxon>Gunneridae</taxon>
        <taxon>Pentapetalae</taxon>
        <taxon>rosids</taxon>
        <taxon>malvids</taxon>
        <taxon>Brassicales</taxon>
        <taxon>Brassicaceae</taxon>
        <taxon>Camelineae</taxon>
        <taxon>Arabidopsis</taxon>
    </lineage>
</organism>
<name>D7LJK6_ARALL</name>
<dbReference type="HOGENOM" id="CLU_3089945_0_0_1"/>
<dbReference type="EMBL" id="GL348716">
    <property type="protein sequence ID" value="EFH57253.1"/>
    <property type="molecule type" value="Genomic_DNA"/>
</dbReference>
<feature type="domain" description="F-box" evidence="1">
    <location>
        <begin position="18"/>
        <end position="48"/>
    </location>
</feature>
<protein>
    <recommendedName>
        <fullName evidence="1">F-box domain-containing protein</fullName>
    </recommendedName>
</protein>
<evidence type="ECO:0000313" key="2">
    <source>
        <dbReference type="EMBL" id="EFH57253.1"/>
    </source>
</evidence>
<dbReference type="Proteomes" id="UP000008694">
    <property type="component" value="Unassembled WGS sequence"/>
</dbReference>
<keyword evidence="3" id="KW-1185">Reference proteome</keyword>
<dbReference type="AlphaFoldDB" id="D7LJK6"/>
<dbReference type="Pfam" id="PF00646">
    <property type="entry name" value="F-box"/>
    <property type="match status" value="1"/>
</dbReference>
<dbReference type="PANTHER" id="PTHR24414">
    <property type="entry name" value="F-BOX/KELCH-REPEAT PROTEIN SKIP4"/>
    <property type="match status" value="1"/>
</dbReference>
<dbReference type="eggNOG" id="KOG1072">
    <property type="taxonomic scope" value="Eukaryota"/>
</dbReference>
<gene>
    <name evidence="2" type="ORF">ARALYDRAFT_901793</name>
</gene>
<accession>D7LJK6</accession>
<proteinExistence type="predicted"/>
<dbReference type="InterPro" id="IPR050354">
    <property type="entry name" value="F-box/kelch-repeat_ARATH"/>
</dbReference>
<sequence>MDKKRKKRTSSLPPSFASLPNEILLNCLARISRYHYSSLSLVSKSFHQGRNH</sequence>